<dbReference type="GO" id="GO:0016787">
    <property type="term" value="F:hydrolase activity"/>
    <property type="evidence" value="ECO:0007669"/>
    <property type="project" value="UniProtKB-KW"/>
</dbReference>
<organism evidence="1 2">
    <name type="scientific">Noviherbaspirillum humi</name>
    <dbReference type="NCBI Taxonomy" id="1688639"/>
    <lineage>
        <taxon>Bacteria</taxon>
        <taxon>Pseudomonadati</taxon>
        <taxon>Pseudomonadota</taxon>
        <taxon>Betaproteobacteria</taxon>
        <taxon>Burkholderiales</taxon>
        <taxon>Oxalobacteraceae</taxon>
        <taxon>Noviherbaspirillum</taxon>
    </lineage>
</organism>
<protein>
    <submittedName>
        <fullName evidence="1">N-Dimethylarginine dimethylaminohydrolase</fullName>
    </submittedName>
</protein>
<dbReference type="OrthoDB" id="9814070at2"/>
<evidence type="ECO:0000313" key="2">
    <source>
        <dbReference type="Proteomes" id="UP000198284"/>
    </source>
</evidence>
<evidence type="ECO:0000313" key="1">
    <source>
        <dbReference type="EMBL" id="SNS16494.1"/>
    </source>
</evidence>
<accession>A0A239CAK2</accession>
<keyword evidence="1" id="KW-0378">Hydrolase</keyword>
<dbReference type="AlphaFoldDB" id="A0A239CAK2"/>
<dbReference type="Proteomes" id="UP000198284">
    <property type="component" value="Unassembled WGS sequence"/>
</dbReference>
<sequence length="279" mass="31224">MTDRYLMCAPDHFTVAYAINPWMKGNIAKDNRDMALRQWSALHGMLTRAAQVQVMPSAPGVPDMVFTANAGLVLESRVVLSRFRHVERQAEEAHFERWFRQQGMEVLRLPPELRFEGAGDALLDRGQPLLWLGHGHRSESACAPLLQQMLDIEVEPLRLVDPRFYHLDTCFCPLEGGYLIYYPAAFDAASRERIHARIPAERRIAVISADAAAFACNAVNTGHYVFLNRASAILVKELRSRGFIPRQTPLGEFMKAGGAAKCLTLKLNEARLAPARSVA</sequence>
<dbReference type="EMBL" id="FZOT01000001">
    <property type="protein sequence ID" value="SNS16494.1"/>
    <property type="molecule type" value="Genomic_DNA"/>
</dbReference>
<gene>
    <name evidence="1" type="ORF">SAMN06265795_101319</name>
</gene>
<name>A0A239CAK2_9BURK</name>
<dbReference type="Pfam" id="PF19420">
    <property type="entry name" value="DDAH_eukar"/>
    <property type="match status" value="1"/>
</dbReference>
<dbReference type="Gene3D" id="3.75.10.10">
    <property type="entry name" value="L-arginine/glycine Amidinotransferase, Chain A"/>
    <property type="match status" value="1"/>
</dbReference>
<keyword evidence="2" id="KW-1185">Reference proteome</keyword>
<dbReference type="RefSeq" id="WP_089397533.1">
    <property type="nucleotide sequence ID" value="NZ_FZOT01000001.1"/>
</dbReference>
<proteinExistence type="predicted"/>
<dbReference type="SUPFAM" id="SSF55909">
    <property type="entry name" value="Pentein"/>
    <property type="match status" value="1"/>
</dbReference>
<reference evidence="1 2" key="1">
    <citation type="submission" date="2017-06" db="EMBL/GenBank/DDBJ databases">
        <authorList>
            <person name="Kim H.J."/>
            <person name="Triplett B.A."/>
        </authorList>
    </citation>
    <scope>NUCLEOTIDE SEQUENCE [LARGE SCALE GENOMIC DNA]</scope>
    <source>
        <strain evidence="1 2">U15</strain>
    </source>
</reference>